<keyword evidence="3" id="KW-1185">Reference proteome</keyword>
<evidence type="ECO:0000313" key="2">
    <source>
        <dbReference type="EMBL" id="SNR29598.1"/>
    </source>
</evidence>
<dbReference type="AlphaFoldDB" id="A0A238V5U7"/>
<dbReference type="InterPro" id="IPR029058">
    <property type="entry name" value="AB_hydrolase_fold"/>
</dbReference>
<dbReference type="Pfam" id="PF00135">
    <property type="entry name" value="COesterase"/>
    <property type="match status" value="1"/>
</dbReference>
<dbReference type="SUPFAM" id="SSF53474">
    <property type="entry name" value="alpha/beta-Hydrolases"/>
    <property type="match status" value="1"/>
</dbReference>
<organism evidence="2 3">
    <name type="scientific">Blastococcus mobilis</name>
    <dbReference type="NCBI Taxonomy" id="1938746"/>
    <lineage>
        <taxon>Bacteria</taxon>
        <taxon>Bacillati</taxon>
        <taxon>Actinomycetota</taxon>
        <taxon>Actinomycetes</taxon>
        <taxon>Geodermatophilales</taxon>
        <taxon>Geodermatophilaceae</taxon>
        <taxon>Blastococcus</taxon>
    </lineage>
</organism>
<dbReference type="InterPro" id="IPR050309">
    <property type="entry name" value="Type-B_Carboxylest/Lipase"/>
</dbReference>
<gene>
    <name evidence="2" type="ORF">SAMN06272737_10282</name>
</gene>
<evidence type="ECO:0000259" key="1">
    <source>
        <dbReference type="Pfam" id="PF00135"/>
    </source>
</evidence>
<name>A0A238V5U7_9ACTN</name>
<sequence>MEVTFRTRAGLLRGLRDPAGGAVLRGVPFAAPPFGPRRFRAPSLPVPWSGVRDATRFGPRPPQPIWGSDRPARPARAPDCLTLNVWTPDPTTRGLPVLVWIYGGAYEHGSADDPVLDGTRLAREGVVVVTFNYRVGFEGFGHLPDVPDNRGLLDQVAALRWVQDNITVVGGDPDNVTVCGSSAGGGSVVALATMPSARGLFRRCIAQSVPGLFYPPELASRVTRRVATAAGVSPRTEELAALAPQQLANTSAEVIAALEDAPQAWGVLHYATTPYFPIIDGEVLPASPFDALGDGAAADLDLLVGYNRDEYQMMLESAGRRGRQGMQDVFRAAVTLFSGGAAAEDYGRAYRGLAGPDLYSVLCSDWLFRMPTLDAADGHAGAGSVQGRTFAYEFAWPSPVAGGALGACHALEIPFVFGTLDTPFARAWLGRTGEPEEELSARMRAAWTAFAATGDPGWSSYRPGEALTRVWAARDSMVADPLAASRRIWRRHRPAHTPPALQRPG</sequence>
<reference evidence="2 3" key="1">
    <citation type="submission" date="2017-06" db="EMBL/GenBank/DDBJ databases">
        <authorList>
            <person name="Kim H.J."/>
            <person name="Triplett B.A."/>
        </authorList>
    </citation>
    <scope>NUCLEOTIDE SEQUENCE [LARGE SCALE GENOMIC DNA]</scope>
    <source>
        <strain evidence="2 3">DSM 44272</strain>
    </source>
</reference>
<accession>A0A238V5U7</accession>
<dbReference type="Proteomes" id="UP000198403">
    <property type="component" value="Unassembled WGS sequence"/>
</dbReference>
<dbReference type="InterPro" id="IPR002018">
    <property type="entry name" value="CarbesteraseB"/>
</dbReference>
<dbReference type="EMBL" id="FZNO01000002">
    <property type="protein sequence ID" value="SNR29598.1"/>
    <property type="molecule type" value="Genomic_DNA"/>
</dbReference>
<dbReference type="OrthoDB" id="4308422at2"/>
<protein>
    <submittedName>
        <fullName evidence="2">Para-nitrobenzyl esterase</fullName>
    </submittedName>
</protein>
<dbReference type="Gene3D" id="3.40.50.1820">
    <property type="entry name" value="alpha/beta hydrolase"/>
    <property type="match status" value="1"/>
</dbReference>
<proteinExistence type="predicted"/>
<evidence type="ECO:0000313" key="3">
    <source>
        <dbReference type="Proteomes" id="UP000198403"/>
    </source>
</evidence>
<feature type="domain" description="Carboxylesterase type B" evidence="1">
    <location>
        <begin position="6"/>
        <end position="457"/>
    </location>
</feature>
<dbReference type="PANTHER" id="PTHR11559">
    <property type="entry name" value="CARBOXYLESTERASE"/>
    <property type="match status" value="1"/>
</dbReference>